<dbReference type="EMBL" id="CP013652">
    <property type="protein sequence ID" value="ALS24412.1"/>
    <property type="molecule type" value="Genomic_DNA"/>
</dbReference>
<gene>
    <name evidence="1" type="ORF">IJ22_41150</name>
</gene>
<evidence type="ECO:0000313" key="1">
    <source>
        <dbReference type="EMBL" id="ALS24412.1"/>
    </source>
</evidence>
<dbReference type="STRING" id="162209.IJ22_41150"/>
<organism evidence="1 2">
    <name type="scientific">Paenibacillus naphthalenovorans</name>
    <dbReference type="NCBI Taxonomy" id="162209"/>
    <lineage>
        <taxon>Bacteria</taxon>
        <taxon>Bacillati</taxon>
        <taxon>Bacillota</taxon>
        <taxon>Bacilli</taxon>
        <taxon>Bacillales</taxon>
        <taxon>Paenibacillaceae</taxon>
        <taxon>Paenibacillus</taxon>
    </lineage>
</organism>
<proteinExistence type="predicted"/>
<dbReference type="PROSITE" id="PS51257">
    <property type="entry name" value="PROKAR_LIPOPROTEIN"/>
    <property type="match status" value="1"/>
</dbReference>
<dbReference type="RefSeq" id="WP_062410089.1">
    <property type="nucleotide sequence ID" value="NZ_CP013652.1"/>
</dbReference>
<dbReference type="KEGG" id="pnp:IJ22_41150"/>
<name>A0A0U2UMU2_9BACL</name>
<sequence>MRLWLTLVLITGLLAGCQTQGDRNSTNIKTLQKTVGREQLLQTFSRIMPPPMNKEIMNQSDEQVIAWIRQVDDWTHKVLSSPPTGEMDRYAMQEMRTHLEQVYTPEMAQRMIDYFYRHDYTIGTYQANSTKAMLGLRSEWSKYELNKSQPAPGQYKISLTGRTRFDYGESVMQHESAYRVQGDRLIVTDFQTRS</sequence>
<dbReference type="PATRIC" id="fig|162209.4.peg.4357"/>
<protein>
    <submittedName>
        <fullName evidence="1">Uncharacterized protein</fullName>
    </submittedName>
</protein>
<reference evidence="2" key="1">
    <citation type="submission" date="2015-12" db="EMBL/GenBank/DDBJ databases">
        <title>Complete genome sequences of two moderately thermophilic Paenibacillus species.</title>
        <authorList>
            <person name="Butler R.III."/>
            <person name="Wang J."/>
            <person name="Stark B.C."/>
            <person name="Pombert J.-F."/>
        </authorList>
    </citation>
    <scope>NUCLEOTIDE SEQUENCE [LARGE SCALE GENOMIC DNA]</scope>
    <source>
        <strain evidence="2">32O-Y</strain>
    </source>
</reference>
<evidence type="ECO:0000313" key="2">
    <source>
        <dbReference type="Proteomes" id="UP000061660"/>
    </source>
</evidence>
<dbReference type="AlphaFoldDB" id="A0A0U2UMU2"/>
<dbReference type="OrthoDB" id="2583685at2"/>
<dbReference type="Proteomes" id="UP000061660">
    <property type="component" value="Chromosome"/>
</dbReference>
<keyword evidence="2" id="KW-1185">Reference proteome</keyword>
<reference evidence="1 2" key="2">
    <citation type="journal article" date="2016" name="Genome Announc.">
        <title>Complete Genome Sequences of Two Interactive Moderate Thermophiles, Paenibacillus napthalenovorans 32O-Y and Paenibacillus sp. 32O-W.</title>
        <authorList>
            <person name="Butler R.R.III."/>
            <person name="Wang J."/>
            <person name="Stark B.C."/>
            <person name="Pombert J.F."/>
        </authorList>
    </citation>
    <scope>NUCLEOTIDE SEQUENCE [LARGE SCALE GENOMIC DNA]</scope>
    <source>
        <strain evidence="1 2">32O-Y</strain>
    </source>
</reference>
<accession>A0A0U2UMU2</accession>